<feature type="domain" description="HTH tetR-type" evidence="6">
    <location>
        <begin position="33"/>
        <end position="93"/>
    </location>
</feature>
<sequence length="221" mass="24716">MKASAEIVGKDANSKRPASRKGSAGGLRGELKRFTREKLVAAALDSFAADGFRATTVERIVEMAGTTAPTFYRHFSSKNELLKPLQEQLTLEVRGAVGSLNDVETVDFPTMRAWLDVYARMWMRVHKLCVAYWEATELDSDLAADVIPSSLITVSELGRFLDRFAPLDRESIELRLALLIPLLDRATQVTMGTRDKRTKEKLFDEFANMLVLVLRNPGPIK</sequence>
<name>A0A562KGR1_SPHWJ</name>
<evidence type="ECO:0000256" key="2">
    <source>
        <dbReference type="ARBA" id="ARBA00023125"/>
    </source>
</evidence>
<evidence type="ECO:0000256" key="5">
    <source>
        <dbReference type="SAM" id="MobiDB-lite"/>
    </source>
</evidence>
<dbReference type="EMBL" id="VLKK01000005">
    <property type="protein sequence ID" value="TWH94557.1"/>
    <property type="molecule type" value="Genomic_DNA"/>
</dbReference>
<evidence type="ECO:0000313" key="8">
    <source>
        <dbReference type="Proteomes" id="UP000316624"/>
    </source>
</evidence>
<dbReference type="GO" id="GO:0003700">
    <property type="term" value="F:DNA-binding transcription factor activity"/>
    <property type="evidence" value="ECO:0007669"/>
    <property type="project" value="TreeGrafter"/>
</dbReference>
<dbReference type="InterPro" id="IPR009057">
    <property type="entry name" value="Homeodomain-like_sf"/>
</dbReference>
<reference evidence="7 8" key="1">
    <citation type="journal article" date="2015" name="Stand. Genomic Sci.">
        <title>Genomic Encyclopedia of Bacterial and Archaeal Type Strains, Phase III: the genomes of soil and plant-associated and newly described type strains.</title>
        <authorList>
            <person name="Whitman W.B."/>
            <person name="Woyke T."/>
            <person name="Klenk H.P."/>
            <person name="Zhou Y."/>
            <person name="Lilburn T.G."/>
            <person name="Beck B.J."/>
            <person name="De Vos P."/>
            <person name="Vandamme P."/>
            <person name="Eisen J.A."/>
            <person name="Garrity G."/>
            <person name="Hugenholtz P."/>
            <person name="Kyrpides N.C."/>
        </authorList>
    </citation>
    <scope>NUCLEOTIDE SEQUENCE [LARGE SCALE GENOMIC DNA]</scope>
    <source>
        <strain evidence="7 8">CGMCC 1.7748</strain>
    </source>
</reference>
<keyword evidence="1" id="KW-0805">Transcription regulation</keyword>
<dbReference type="PANTHER" id="PTHR30055">
    <property type="entry name" value="HTH-TYPE TRANSCRIPTIONAL REGULATOR RUTR"/>
    <property type="match status" value="1"/>
</dbReference>
<dbReference type="GO" id="GO:0000976">
    <property type="term" value="F:transcription cis-regulatory region binding"/>
    <property type="evidence" value="ECO:0007669"/>
    <property type="project" value="TreeGrafter"/>
</dbReference>
<dbReference type="Pfam" id="PF00440">
    <property type="entry name" value="TetR_N"/>
    <property type="match status" value="1"/>
</dbReference>
<dbReference type="PROSITE" id="PS50977">
    <property type="entry name" value="HTH_TETR_2"/>
    <property type="match status" value="1"/>
</dbReference>
<dbReference type="PANTHER" id="PTHR30055:SF234">
    <property type="entry name" value="HTH-TYPE TRANSCRIPTIONAL REGULATOR BETI"/>
    <property type="match status" value="1"/>
</dbReference>
<keyword evidence="8" id="KW-1185">Reference proteome</keyword>
<dbReference type="Proteomes" id="UP000316624">
    <property type="component" value="Unassembled WGS sequence"/>
</dbReference>
<dbReference type="PRINTS" id="PR00455">
    <property type="entry name" value="HTHTETR"/>
</dbReference>
<dbReference type="SUPFAM" id="SSF46689">
    <property type="entry name" value="Homeodomain-like"/>
    <property type="match status" value="1"/>
</dbReference>
<dbReference type="AlphaFoldDB" id="A0A562KGR1"/>
<evidence type="ECO:0000259" key="6">
    <source>
        <dbReference type="PROSITE" id="PS50977"/>
    </source>
</evidence>
<dbReference type="InterPro" id="IPR001647">
    <property type="entry name" value="HTH_TetR"/>
</dbReference>
<evidence type="ECO:0000313" key="7">
    <source>
        <dbReference type="EMBL" id="TWH94557.1"/>
    </source>
</evidence>
<evidence type="ECO:0000256" key="1">
    <source>
        <dbReference type="ARBA" id="ARBA00023015"/>
    </source>
</evidence>
<evidence type="ECO:0000256" key="3">
    <source>
        <dbReference type="ARBA" id="ARBA00023163"/>
    </source>
</evidence>
<keyword evidence="3" id="KW-0804">Transcription</keyword>
<proteinExistence type="predicted"/>
<organism evidence="7 8">
    <name type="scientific">Sphingobium wenxiniae (strain DSM 21828 / CGMCC 1.7748 / JZ-1)</name>
    <dbReference type="NCBI Taxonomy" id="595605"/>
    <lineage>
        <taxon>Bacteria</taxon>
        <taxon>Pseudomonadati</taxon>
        <taxon>Pseudomonadota</taxon>
        <taxon>Alphaproteobacteria</taxon>
        <taxon>Sphingomonadales</taxon>
        <taxon>Sphingomonadaceae</taxon>
        <taxon>Sphingobium</taxon>
    </lineage>
</organism>
<dbReference type="Gene3D" id="1.10.357.10">
    <property type="entry name" value="Tetracycline Repressor, domain 2"/>
    <property type="match status" value="1"/>
</dbReference>
<comment type="caution">
    <text evidence="7">The sequence shown here is derived from an EMBL/GenBank/DDBJ whole genome shotgun (WGS) entry which is preliminary data.</text>
</comment>
<feature type="DNA-binding region" description="H-T-H motif" evidence="4">
    <location>
        <begin position="56"/>
        <end position="75"/>
    </location>
</feature>
<protein>
    <submittedName>
        <fullName evidence="7">TetR family transcriptional regulator</fullName>
    </submittedName>
</protein>
<dbReference type="InterPro" id="IPR050109">
    <property type="entry name" value="HTH-type_TetR-like_transc_reg"/>
</dbReference>
<evidence type="ECO:0000256" key="4">
    <source>
        <dbReference type="PROSITE-ProRule" id="PRU00335"/>
    </source>
</evidence>
<accession>A0A562KGR1</accession>
<keyword evidence="2 4" id="KW-0238">DNA-binding</keyword>
<gene>
    <name evidence="7" type="ORF">IQ35_01800</name>
</gene>
<dbReference type="RefSeq" id="WP_021243267.1">
    <property type="nucleotide sequence ID" value="NZ_JACIIY010000003.1"/>
</dbReference>
<feature type="region of interest" description="Disordered" evidence="5">
    <location>
        <begin position="1"/>
        <end position="27"/>
    </location>
</feature>